<dbReference type="NCBIfam" id="TIGR00460">
    <property type="entry name" value="fmt"/>
    <property type="match status" value="1"/>
</dbReference>
<feature type="domain" description="Formyl transferase N-terminal" evidence="6">
    <location>
        <begin position="1"/>
        <end position="180"/>
    </location>
</feature>
<dbReference type="EMBL" id="JAQOUE010000001">
    <property type="protein sequence ID" value="MDT7042644.1"/>
    <property type="molecule type" value="Genomic_DNA"/>
</dbReference>
<accession>A0ABU3K872</accession>
<keyword evidence="4 5" id="KW-0648">Protein biosynthesis</keyword>
<comment type="catalytic activity">
    <reaction evidence="5">
        <text>L-methionyl-tRNA(fMet) + (6R)-10-formyltetrahydrofolate = N-formyl-L-methionyl-tRNA(fMet) + (6S)-5,6,7,8-tetrahydrofolate + H(+)</text>
        <dbReference type="Rhea" id="RHEA:24380"/>
        <dbReference type="Rhea" id="RHEA-COMP:9952"/>
        <dbReference type="Rhea" id="RHEA-COMP:9953"/>
        <dbReference type="ChEBI" id="CHEBI:15378"/>
        <dbReference type="ChEBI" id="CHEBI:57453"/>
        <dbReference type="ChEBI" id="CHEBI:78530"/>
        <dbReference type="ChEBI" id="CHEBI:78844"/>
        <dbReference type="ChEBI" id="CHEBI:195366"/>
        <dbReference type="EC" id="2.1.2.9"/>
    </reaction>
</comment>
<evidence type="ECO:0000259" key="7">
    <source>
        <dbReference type="Pfam" id="PF02911"/>
    </source>
</evidence>
<dbReference type="InterPro" id="IPR036477">
    <property type="entry name" value="Formyl_transf_N_sf"/>
</dbReference>
<name>A0ABU3K872_9BACT</name>
<dbReference type="PROSITE" id="PS00373">
    <property type="entry name" value="GART"/>
    <property type="match status" value="1"/>
</dbReference>
<evidence type="ECO:0000313" key="9">
    <source>
        <dbReference type="Proteomes" id="UP001250932"/>
    </source>
</evidence>
<keyword evidence="9" id="KW-1185">Reference proteome</keyword>
<evidence type="ECO:0000256" key="1">
    <source>
        <dbReference type="ARBA" id="ARBA00010699"/>
    </source>
</evidence>
<evidence type="ECO:0000256" key="3">
    <source>
        <dbReference type="ARBA" id="ARBA00022679"/>
    </source>
</evidence>
<protein>
    <recommendedName>
        <fullName evidence="2 5">Methionyl-tRNA formyltransferase</fullName>
        <ecNumber evidence="2 5">2.1.2.9</ecNumber>
    </recommendedName>
</protein>
<reference evidence="8 9" key="1">
    <citation type="journal article" date="2023" name="ISME J.">
        <title>Cultivation and genomic characterization of novel and ubiquitous marine nitrite-oxidizing bacteria from the Nitrospirales.</title>
        <authorList>
            <person name="Mueller A.J."/>
            <person name="Daebeler A."/>
            <person name="Herbold C.W."/>
            <person name="Kirkegaard R.H."/>
            <person name="Daims H."/>
        </authorList>
    </citation>
    <scope>NUCLEOTIDE SEQUENCE [LARGE SCALE GENOMIC DNA]</scope>
    <source>
        <strain evidence="8 9">EB</strain>
    </source>
</reference>
<dbReference type="SUPFAM" id="SSF53328">
    <property type="entry name" value="Formyltransferase"/>
    <property type="match status" value="1"/>
</dbReference>
<dbReference type="GO" id="GO:0004479">
    <property type="term" value="F:methionyl-tRNA formyltransferase activity"/>
    <property type="evidence" value="ECO:0007669"/>
    <property type="project" value="UniProtKB-EC"/>
</dbReference>
<evidence type="ECO:0000256" key="4">
    <source>
        <dbReference type="ARBA" id="ARBA00022917"/>
    </source>
</evidence>
<dbReference type="SUPFAM" id="SSF50486">
    <property type="entry name" value="FMT C-terminal domain-like"/>
    <property type="match status" value="1"/>
</dbReference>
<evidence type="ECO:0000313" key="8">
    <source>
        <dbReference type="EMBL" id="MDT7042644.1"/>
    </source>
</evidence>
<dbReference type="InterPro" id="IPR002376">
    <property type="entry name" value="Formyl_transf_N"/>
</dbReference>
<dbReference type="InterPro" id="IPR005794">
    <property type="entry name" value="Fmt"/>
</dbReference>
<dbReference type="Pfam" id="PF00551">
    <property type="entry name" value="Formyl_trans_N"/>
    <property type="match status" value="1"/>
</dbReference>
<comment type="caution">
    <text evidence="8">The sequence shown here is derived from an EMBL/GenBank/DDBJ whole genome shotgun (WGS) entry which is preliminary data.</text>
</comment>
<dbReference type="HAMAP" id="MF_00182">
    <property type="entry name" value="Formyl_trans"/>
    <property type="match status" value="1"/>
</dbReference>
<sequence>MRIIFMGTPEFAVPSLESLLQSEHEVVGVVTQPDRPKGRGQSVEASPIKQLAQTERLPILQPEKMKSPELLQSLAGWRPDVIAVTAYGRILPKSILDLPPGGCVNVHGSLLPRYRGAAPIQWSLINGDIETGITTMLMDAGMDTGPMLLQRVVPIEPDDTAAELGHRLAKVGGELLVETLKGLGNQTITPQTQDSELATYAPLLTKEAGLIDWTHPAWHIANRIRGLSPWPGCYTFLHDQRLVIWKATAEPVEGAKSGSIPGTIQEVGKKDFLVWTGEGLLRVTEVQPANKKRMTVEQFLQGRGLQFSDRFVSDP</sequence>
<feature type="domain" description="Formyl transferase C-terminal" evidence="7">
    <location>
        <begin position="204"/>
        <end position="303"/>
    </location>
</feature>
<dbReference type="CDD" id="cd08646">
    <property type="entry name" value="FMT_core_Met-tRNA-FMT_N"/>
    <property type="match status" value="1"/>
</dbReference>
<feature type="binding site" evidence="5">
    <location>
        <begin position="109"/>
        <end position="112"/>
    </location>
    <ligand>
        <name>(6S)-5,6,7,8-tetrahydrofolate</name>
        <dbReference type="ChEBI" id="CHEBI:57453"/>
    </ligand>
</feature>
<dbReference type="InterPro" id="IPR001555">
    <property type="entry name" value="GART_AS"/>
</dbReference>
<gene>
    <name evidence="5 8" type="primary">fmt</name>
    <name evidence="8" type="ORF">PPG34_09800</name>
</gene>
<evidence type="ECO:0000256" key="5">
    <source>
        <dbReference type="HAMAP-Rule" id="MF_00182"/>
    </source>
</evidence>
<dbReference type="Pfam" id="PF02911">
    <property type="entry name" value="Formyl_trans_C"/>
    <property type="match status" value="1"/>
</dbReference>
<dbReference type="Proteomes" id="UP001250932">
    <property type="component" value="Unassembled WGS sequence"/>
</dbReference>
<organism evidence="8 9">
    <name type="scientific">Candidatus Nitronereus thalassa</name>
    <dbReference type="NCBI Taxonomy" id="3020898"/>
    <lineage>
        <taxon>Bacteria</taxon>
        <taxon>Pseudomonadati</taxon>
        <taxon>Nitrospirota</taxon>
        <taxon>Nitrospiria</taxon>
        <taxon>Nitrospirales</taxon>
        <taxon>Nitrospiraceae</taxon>
        <taxon>Candidatus Nitronereus</taxon>
    </lineage>
</organism>
<comment type="similarity">
    <text evidence="1 5">Belongs to the Fmt family.</text>
</comment>
<dbReference type="InterPro" id="IPR041711">
    <property type="entry name" value="Met-tRNA-FMT_N"/>
</dbReference>
<dbReference type="RefSeq" id="WP_313833081.1">
    <property type="nucleotide sequence ID" value="NZ_JAQOUE010000001.1"/>
</dbReference>
<proteinExistence type="inferred from homology"/>
<evidence type="ECO:0000256" key="2">
    <source>
        <dbReference type="ARBA" id="ARBA00012261"/>
    </source>
</evidence>
<evidence type="ECO:0000259" key="6">
    <source>
        <dbReference type="Pfam" id="PF00551"/>
    </source>
</evidence>
<dbReference type="InterPro" id="IPR011034">
    <property type="entry name" value="Formyl_transferase-like_C_sf"/>
</dbReference>
<comment type="function">
    <text evidence="5">Attaches a formyl group to the free amino group of methionyl-tRNA(fMet). The formyl group appears to play a dual role in the initiator identity of N-formylmethionyl-tRNA by promoting its recognition by IF2 and preventing the misappropriation of this tRNA by the elongation apparatus.</text>
</comment>
<dbReference type="Gene3D" id="3.40.50.12230">
    <property type="match status" value="1"/>
</dbReference>
<dbReference type="PANTHER" id="PTHR11138:SF5">
    <property type="entry name" value="METHIONYL-TRNA FORMYLTRANSFERASE, MITOCHONDRIAL"/>
    <property type="match status" value="1"/>
</dbReference>
<dbReference type="EC" id="2.1.2.9" evidence="2 5"/>
<keyword evidence="3 5" id="KW-0808">Transferase</keyword>
<dbReference type="CDD" id="cd08704">
    <property type="entry name" value="Met_tRNA_FMT_C"/>
    <property type="match status" value="1"/>
</dbReference>
<dbReference type="InterPro" id="IPR044135">
    <property type="entry name" value="Met-tRNA-FMT_C"/>
</dbReference>
<dbReference type="InterPro" id="IPR005793">
    <property type="entry name" value="Formyl_trans_C"/>
</dbReference>
<dbReference type="PANTHER" id="PTHR11138">
    <property type="entry name" value="METHIONYL-TRNA FORMYLTRANSFERASE"/>
    <property type="match status" value="1"/>
</dbReference>